<keyword evidence="7" id="KW-1185">Reference proteome</keyword>
<dbReference type="Pfam" id="PF04011">
    <property type="entry name" value="LemA"/>
    <property type="match status" value="1"/>
</dbReference>
<comment type="similarity">
    <text evidence="2">Belongs to the LemA family.</text>
</comment>
<proteinExistence type="inferred from homology"/>
<accession>A0ABT2RVW2</accession>
<dbReference type="PANTHER" id="PTHR34478">
    <property type="entry name" value="PROTEIN LEMA"/>
    <property type="match status" value="1"/>
</dbReference>
<comment type="caution">
    <text evidence="6">The sequence shown here is derived from an EMBL/GenBank/DDBJ whole genome shotgun (WGS) entry which is preliminary data.</text>
</comment>
<dbReference type="EMBL" id="JAOQKC010000004">
    <property type="protein sequence ID" value="MCU6696175.1"/>
    <property type="molecule type" value="Genomic_DNA"/>
</dbReference>
<organism evidence="6 7">
    <name type="scientific">Laedolimicola ammoniilytica</name>
    <dbReference type="NCBI Taxonomy" id="2981771"/>
    <lineage>
        <taxon>Bacteria</taxon>
        <taxon>Bacillati</taxon>
        <taxon>Bacillota</taxon>
        <taxon>Clostridia</taxon>
        <taxon>Lachnospirales</taxon>
        <taxon>Lachnospiraceae</taxon>
        <taxon>Laedolimicola</taxon>
    </lineage>
</organism>
<evidence type="ECO:0000256" key="4">
    <source>
        <dbReference type="ARBA" id="ARBA00022989"/>
    </source>
</evidence>
<protein>
    <submittedName>
        <fullName evidence="6">LemA family protein</fullName>
    </submittedName>
</protein>
<dbReference type="Proteomes" id="UP001652461">
    <property type="component" value="Unassembled WGS sequence"/>
</dbReference>
<evidence type="ECO:0000256" key="1">
    <source>
        <dbReference type="ARBA" id="ARBA00004167"/>
    </source>
</evidence>
<evidence type="ECO:0000256" key="2">
    <source>
        <dbReference type="ARBA" id="ARBA00008854"/>
    </source>
</evidence>
<sequence>MEIGIIVALLAILLAVWLISVQRRLVVLDENIKNAMSQIGVQLSSWYDATLALLELTEAYDAAMGEKADRLRAERGMVTAESDPAQAAGQERLLSEIRQVLQAIAEQYPKVQEEPGYRKYLNAAESYEKMLHTSGLIYNDTVSKYNGTIRLFSVNVAARLLHFHKKAYLEMG</sequence>
<dbReference type="SUPFAM" id="SSF140478">
    <property type="entry name" value="LemA-like"/>
    <property type="match status" value="1"/>
</dbReference>
<reference evidence="6 7" key="1">
    <citation type="journal article" date="2021" name="ISME Commun">
        <title>Automated analysis of genomic sequences facilitates high-throughput and comprehensive description of bacteria.</title>
        <authorList>
            <person name="Hitch T.C.A."/>
        </authorList>
    </citation>
    <scope>NUCLEOTIDE SEQUENCE [LARGE SCALE GENOMIC DNA]</scope>
    <source>
        <strain evidence="6 7">Sanger_04</strain>
    </source>
</reference>
<dbReference type="RefSeq" id="WP_262670640.1">
    <property type="nucleotide sequence ID" value="NZ_JAOQKC010000004.1"/>
</dbReference>
<keyword evidence="3" id="KW-0812">Transmembrane</keyword>
<dbReference type="InterPro" id="IPR023353">
    <property type="entry name" value="LemA-like_dom_sf"/>
</dbReference>
<name>A0ABT2RVW2_9FIRM</name>
<dbReference type="PANTHER" id="PTHR34478:SF1">
    <property type="entry name" value="PROTEIN LEMA"/>
    <property type="match status" value="1"/>
</dbReference>
<dbReference type="InterPro" id="IPR007156">
    <property type="entry name" value="MamQ_LemA"/>
</dbReference>
<evidence type="ECO:0000313" key="7">
    <source>
        <dbReference type="Proteomes" id="UP001652461"/>
    </source>
</evidence>
<evidence type="ECO:0000256" key="5">
    <source>
        <dbReference type="ARBA" id="ARBA00023136"/>
    </source>
</evidence>
<evidence type="ECO:0000256" key="3">
    <source>
        <dbReference type="ARBA" id="ARBA00022692"/>
    </source>
</evidence>
<gene>
    <name evidence="6" type="ORF">OCV63_04605</name>
</gene>
<keyword evidence="5" id="KW-0472">Membrane</keyword>
<comment type="subcellular location">
    <subcellularLocation>
        <location evidence="1">Membrane</location>
        <topology evidence="1">Single-pass membrane protein</topology>
    </subcellularLocation>
</comment>
<dbReference type="Gene3D" id="1.20.1440.20">
    <property type="entry name" value="LemA-like domain"/>
    <property type="match status" value="1"/>
</dbReference>
<evidence type="ECO:0000313" key="6">
    <source>
        <dbReference type="EMBL" id="MCU6696175.1"/>
    </source>
</evidence>
<keyword evidence="4" id="KW-1133">Transmembrane helix</keyword>